<dbReference type="EMBL" id="JAFEKC020000003">
    <property type="protein sequence ID" value="KAK0515754.1"/>
    <property type="molecule type" value="Genomic_DNA"/>
</dbReference>
<sequence>MAYYMLPLDRLEPASSASSWLGRIVRDYRDLNAGSVPRNPSQFYIEEPTETPFEDVKSFVFGAADQELKAQLTGIGSAVHGHGQFDTTDFSTSAMKSIRLPQYRDVFDDMIADQEILAKLRTWLRLGGKPAFMIISLFVWTDVSLIEAKGVSSGTTLEAKIPLSAAFAAAGTPQPVPDPDLGKSSTTTGGRILQASIKGSKIFAIELKTVRRKTFSVGPSFKPILVDSGPRMKEEKQFDPMRSKSTHYDGQDSGMELDMDEDEADWVDAVDEAPKVEDINGVRFAYHA</sequence>
<evidence type="ECO:0000256" key="1">
    <source>
        <dbReference type="SAM" id="MobiDB-lite"/>
    </source>
</evidence>
<evidence type="ECO:0000313" key="2">
    <source>
        <dbReference type="EMBL" id="KAK0515754.1"/>
    </source>
</evidence>
<protein>
    <submittedName>
        <fullName evidence="2">Uncharacterized protein</fullName>
    </submittedName>
</protein>
<feature type="region of interest" description="Disordered" evidence="1">
    <location>
        <begin position="232"/>
        <end position="256"/>
    </location>
</feature>
<dbReference type="AlphaFoldDB" id="A0AA39R8T6"/>
<name>A0AA39R8T6_9LECA</name>
<feature type="compositionally biased region" description="Basic and acidic residues" evidence="1">
    <location>
        <begin position="232"/>
        <end position="250"/>
    </location>
</feature>
<dbReference type="Proteomes" id="UP001166286">
    <property type="component" value="Unassembled WGS sequence"/>
</dbReference>
<keyword evidence="3" id="KW-1185">Reference proteome</keyword>
<evidence type="ECO:0000313" key="3">
    <source>
        <dbReference type="Proteomes" id="UP001166286"/>
    </source>
</evidence>
<reference evidence="2" key="1">
    <citation type="submission" date="2023-03" db="EMBL/GenBank/DDBJ databases">
        <title>Complete genome of Cladonia borealis.</title>
        <authorList>
            <person name="Park H."/>
        </authorList>
    </citation>
    <scope>NUCLEOTIDE SEQUENCE</scope>
    <source>
        <strain evidence="2">ANT050790</strain>
    </source>
</reference>
<organism evidence="2 3">
    <name type="scientific">Cladonia borealis</name>
    <dbReference type="NCBI Taxonomy" id="184061"/>
    <lineage>
        <taxon>Eukaryota</taxon>
        <taxon>Fungi</taxon>
        <taxon>Dikarya</taxon>
        <taxon>Ascomycota</taxon>
        <taxon>Pezizomycotina</taxon>
        <taxon>Lecanoromycetes</taxon>
        <taxon>OSLEUM clade</taxon>
        <taxon>Lecanoromycetidae</taxon>
        <taxon>Lecanorales</taxon>
        <taxon>Lecanorineae</taxon>
        <taxon>Cladoniaceae</taxon>
        <taxon>Cladonia</taxon>
    </lineage>
</organism>
<accession>A0AA39R8T6</accession>
<gene>
    <name evidence="2" type="ORF">JMJ35_001788</name>
</gene>
<proteinExistence type="predicted"/>
<comment type="caution">
    <text evidence="2">The sequence shown here is derived from an EMBL/GenBank/DDBJ whole genome shotgun (WGS) entry which is preliminary data.</text>
</comment>